<dbReference type="Gene3D" id="3.10.180.10">
    <property type="entry name" value="2,3-Dihydroxybiphenyl 1,2-Dioxygenase, domain 1"/>
    <property type="match status" value="1"/>
</dbReference>
<organism evidence="2 3">
    <name type="scientific">Streptomyces rimosus subsp. rimosus</name>
    <dbReference type="NCBI Taxonomy" id="132474"/>
    <lineage>
        <taxon>Bacteria</taxon>
        <taxon>Bacillati</taxon>
        <taxon>Actinomycetota</taxon>
        <taxon>Actinomycetes</taxon>
        <taxon>Kitasatosporales</taxon>
        <taxon>Streptomycetaceae</taxon>
        <taxon>Streptomyces</taxon>
    </lineage>
</organism>
<evidence type="ECO:0000313" key="2">
    <source>
        <dbReference type="EMBL" id="UNZ03938.1"/>
    </source>
</evidence>
<dbReference type="Proteomes" id="UP000829494">
    <property type="component" value="Chromosome"/>
</dbReference>
<dbReference type="InterPro" id="IPR000335">
    <property type="entry name" value="Bleomycin-R"/>
</dbReference>
<dbReference type="EMBL" id="CP094298">
    <property type="protein sequence ID" value="UNZ03938.1"/>
    <property type="molecule type" value="Genomic_DNA"/>
</dbReference>
<dbReference type="RefSeq" id="WP_003984643.1">
    <property type="nucleotide sequence ID" value="NZ_CP043497.1"/>
</dbReference>
<gene>
    <name evidence="2" type="ORF">SRIMR7_17400</name>
</gene>
<keyword evidence="1" id="KW-0046">Antibiotic resistance</keyword>
<evidence type="ECO:0000313" key="3">
    <source>
        <dbReference type="Proteomes" id="UP000829494"/>
    </source>
</evidence>
<dbReference type="InterPro" id="IPR029068">
    <property type="entry name" value="Glyas_Bleomycin-R_OHBP_Dase"/>
</dbReference>
<keyword evidence="3" id="KW-1185">Reference proteome</keyword>
<dbReference type="SUPFAM" id="SSF54593">
    <property type="entry name" value="Glyoxalase/Bleomycin resistance protein/Dihydroxybiphenyl dioxygenase"/>
    <property type="match status" value="1"/>
</dbReference>
<evidence type="ECO:0000256" key="1">
    <source>
        <dbReference type="ARBA" id="ARBA00023251"/>
    </source>
</evidence>
<reference evidence="2 3" key="1">
    <citation type="submission" date="2022-03" db="EMBL/GenBank/DDBJ databases">
        <title>Complete genome of Streptomyces rimosus ssp. rimosus R7 (=ATCC 10970).</title>
        <authorList>
            <person name="Beganovic S."/>
            <person name="Ruckert C."/>
            <person name="Busche T."/>
            <person name="Kalinowski J."/>
            <person name="Wittmann C."/>
        </authorList>
    </citation>
    <scope>NUCLEOTIDE SEQUENCE [LARGE SCALE GENOMIC DNA]</scope>
    <source>
        <strain evidence="2 3">R7</strain>
    </source>
</reference>
<protein>
    <submittedName>
        <fullName evidence="2">Glyoxalase-like domain protein</fullName>
    </submittedName>
</protein>
<sequence length="245" mass="26610">MAETVIPILPCPSIDELLDFYRALGFEETAYQKSPNPYCGVRLRGIELQFFGMKSYDPTTSYSTCYVLTDDVDGLHAAFRASLKAAYGKVPTRGLPRIGALKDMAYGVRQFLMTDPGGNCIRIGQPIADSFEYPAVPKERYARALHQATLFAESKGDHAAAARVIDRALENERGVPGSEAAPAGPTALQLFQLLVLRAETAAQLDGSTAAVPWLDRADAVELDAAERESARDVLRRAAELRDAAS</sequence>
<proteinExistence type="predicted"/>
<dbReference type="CDD" id="cd08349">
    <property type="entry name" value="BLMA_like"/>
    <property type="match status" value="1"/>
</dbReference>
<dbReference type="GeneID" id="66856962"/>
<name>A0ABY3Z2G2_STRRM</name>
<accession>A0ABY3Z2G2</accession>